<keyword evidence="2" id="KW-1185">Reference proteome</keyword>
<protein>
    <submittedName>
        <fullName evidence="1">Uncharacterized protein</fullName>
    </submittedName>
</protein>
<dbReference type="Proteomes" id="UP001638806">
    <property type="component" value="Unassembled WGS sequence"/>
</dbReference>
<reference evidence="1" key="1">
    <citation type="submission" date="2024-12" db="EMBL/GenBank/DDBJ databases">
        <title>Comparative genomics and development of molecular markers within Purpureocillium lilacinum and among Purpureocillium species.</title>
        <authorList>
            <person name="Yeh Z.-Y."/>
            <person name="Ni N.-T."/>
            <person name="Lo P.-H."/>
            <person name="Mushyakhwo K."/>
            <person name="Lin C.-F."/>
            <person name="Nai Y.-S."/>
        </authorList>
    </citation>
    <scope>NUCLEOTIDE SEQUENCE</scope>
    <source>
        <strain evidence="1">NCHU-NPUST-175</strain>
    </source>
</reference>
<evidence type="ECO:0000313" key="2">
    <source>
        <dbReference type="Proteomes" id="UP001638806"/>
    </source>
</evidence>
<evidence type="ECO:0000313" key="1">
    <source>
        <dbReference type="EMBL" id="KAL3958668.1"/>
    </source>
</evidence>
<name>A0ACC4DRM6_PURLI</name>
<gene>
    <name evidence="1" type="ORF">ACCO45_006830</name>
</gene>
<comment type="caution">
    <text evidence="1">The sequence shown here is derived from an EMBL/GenBank/DDBJ whole genome shotgun (WGS) entry which is preliminary data.</text>
</comment>
<proteinExistence type="predicted"/>
<accession>A0ACC4DRM6</accession>
<dbReference type="EMBL" id="JBGNUJ010000006">
    <property type="protein sequence ID" value="KAL3958668.1"/>
    <property type="molecule type" value="Genomic_DNA"/>
</dbReference>
<sequence length="207" mass="22112">MASRAQELADTAFITAPAGFRRAHPALGDMNRNVSLGALLEFGNFGFGAASDLGLRTHDSGCPARRGSSLSPAPLPLSPFPPLQLRQQPGSECPLRDIYTTSSCDLQRQKEALGRTRQGTNPSVRNLRATRNGRQIPRSGAVPARLRRAVCPCLSIDLHGRSSMPRLASLVDEQTMRSQVTSYASFGTILDAKNAPVDRAWGGSSGA</sequence>
<organism evidence="1 2">
    <name type="scientific">Purpureocillium lilacinum</name>
    <name type="common">Paecilomyces lilacinus</name>
    <dbReference type="NCBI Taxonomy" id="33203"/>
    <lineage>
        <taxon>Eukaryota</taxon>
        <taxon>Fungi</taxon>
        <taxon>Dikarya</taxon>
        <taxon>Ascomycota</taxon>
        <taxon>Pezizomycotina</taxon>
        <taxon>Sordariomycetes</taxon>
        <taxon>Hypocreomycetidae</taxon>
        <taxon>Hypocreales</taxon>
        <taxon>Ophiocordycipitaceae</taxon>
        <taxon>Purpureocillium</taxon>
    </lineage>
</organism>